<dbReference type="EMBL" id="AUXW01000189">
    <property type="protein sequence ID" value="KKE81282.1"/>
    <property type="molecule type" value="Genomic_DNA"/>
</dbReference>
<dbReference type="AlphaFoldDB" id="A0A0F6A524"/>
<name>A0A0F6A524_9GAMM</name>
<dbReference type="InterPro" id="IPR001638">
    <property type="entry name" value="Solute-binding_3/MltF_N"/>
</dbReference>
<dbReference type="SMART" id="SM00062">
    <property type="entry name" value="PBPb"/>
    <property type="match status" value="1"/>
</dbReference>
<dbReference type="Pfam" id="PF00497">
    <property type="entry name" value="SBP_bac_3"/>
    <property type="match status" value="1"/>
</dbReference>
<evidence type="ECO:0000259" key="3">
    <source>
        <dbReference type="SMART" id="SM00062"/>
    </source>
</evidence>
<evidence type="ECO:0000256" key="2">
    <source>
        <dbReference type="ARBA" id="ARBA00022729"/>
    </source>
</evidence>
<dbReference type="PANTHER" id="PTHR35936:SF25">
    <property type="entry name" value="ABC TRANSPORTER SUBSTRATE-BINDING PROTEIN"/>
    <property type="match status" value="1"/>
</dbReference>
<evidence type="ECO:0000313" key="4">
    <source>
        <dbReference type="EMBL" id="KKE81282.1"/>
    </source>
</evidence>
<comment type="caution">
    <text evidence="4">The sequence shown here is derived from an EMBL/GenBank/DDBJ whole genome shotgun (WGS) entry which is preliminary data.</text>
</comment>
<evidence type="ECO:0000256" key="1">
    <source>
        <dbReference type="ARBA" id="ARBA00010333"/>
    </source>
</evidence>
<accession>A0A0F6A524</accession>
<protein>
    <recommendedName>
        <fullName evidence="3">Solute-binding protein family 3/N-terminal domain-containing protein</fullName>
    </recommendedName>
</protein>
<sequence>MKKILIAIAFYSSFVHSAPNCKTEKKVGIGGTWPPYIRYENDVPKGVDIAITKLVFEKAKICIQFLRLPSSARGLVELYKGFIDVLPSASFNIERAQNAHFTVPYRRERMRLFTRLELAPVKSLTELFAAEYTFVTNPGAYYGEELRQILQISWYQQRLVEVASASRRMELVNKKRIDFLIEDEYSGYYYINRLGYDKLRLHSYIVNDNAIHFMLSRINFTQQEIDAVNEAIESLKPEIEKILKAAQPKELTKENI</sequence>
<gene>
    <name evidence="4" type="ORF">N479_23160</name>
</gene>
<dbReference type="SUPFAM" id="SSF53850">
    <property type="entry name" value="Periplasmic binding protein-like II"/>
    <property type="match status" value="1"/>
</dbReference>
<dbReference type="RefSeq" id="WP_046358240.1">
    <property type="nucleotide sequence ID" value="NZ_AUXW01000189.1"/>
</dbReference>
<reference evidence="4 5" key="1">
    <citation type="journal article" date="2015" name="BMC Genomics">
        <title>Genome mining reveals unlocked bioactive potential of marine Gram-negative bacteria.</title>
        <authorList>
            <person name="Machado H."/>
            <person name="Sonnenschein E.C."/>
            <person name="Melchiorsen J."/>
            <person name="Gram L."/>
        </authorList>
    </citation>
    <scope>NUCLEOTIDE SEQUENCE [LARGE SCALE GENOMIC DNA]</scope>
    <source>
        <strain evidence="4 5">S4054</strain>
    </source>
</reference>
<proteinExistence type="inferred from homology"/>
<dbReference type="PANTHER" id="PTHR35936">
    <property type="entry name" value="MEMBRANE-BOUND LYTIC MUREIN TRANSGLYCOSYLASE F"/>
    <property type="match status" value="1"/>
</dbReference>
<dbReference type="Proteomes" id="UP000033434">
    <property type="component" value="Unassembled WGS sequence"/>
</dbReference>
<dbReference type="Gene3D" id="3.40.190.10">
    <property type="entry name" value="Periplasmic binding protein-like II"/>
    <property type="match status" value="2"/>
</dbReference>
<evidence type="ECO:0000313" key="5">
    <source>
        <dbReference type="Proteomes" id="UP000033434"/>
    </source>
</evidence>
<feature type="domain" description="Solute-binding protein family 3/N-terminal" evidence="3">
    <location>
        <begin position="24"/>
        <end position="246"/>
    </location>
</feature>
<organism evidence="4 5">
    <name type="scientific">Pseudoalteromonas luteoviolacea S4054</name>
    <dbReference type="NCBI Taxonomy" id="1129367"/>
    <lineage>
        <taxon>Bacteria</taxon>
        <taxon>Pseudomonadati</taxon>
        <taxon>Pseudomonadota</taxon>
        <taxon>Gammaproteobacteria</taxon>
        <taxon>Alteromonadales</taxon>
        <taxon>Pseudoalteromonadaceae</taxon>
        <taxon>Pseudoalteromonas</taxon>
    </lineage>
</organism>
<comment type="similarity">
    <text evidence="1">Belongs to the bacterial solute-binding protein 3 family.</text>
</comment>
<keyword evidence="2" id="KW-0732">Signal</keyword>
<dbReference type="PATRIC" id="fig|1129367.4.peg.4940"/>